<feature type="domain" description="Protein kinase" evidence="1">
    <location>
        <begin position="242"/>
        <end position="517"/>
    </location>
</feature>
<dbReference type="Pfam" id="PF00069">
    <property type="entry name" value="Pkinase"/>
    <property type="match status" value="1"/>
</dbReference>
<keyword evidence="2" id="KW-0808">Transferase</keyword>
<evidence type="ECO:0000313" key="3">
    <source>
        <dbReference type="Proteomes" id="UP000053477"/>
    </source>
</evidence>
<accession>A0A0H2R9G2</accession>
<dbReference type="SMART" id="SM00220">
    <property type="entry name" value="S_TKc"/>
    <property type="match status" value="1"/>
</dbReference>
<dbReference type="PANTHER" id="PTHR44329">
    <property type="entry name" value="SERINE/THREONINE-PROTEIN KINASE TNNI3K-RELATED"/>
    <property type="match status" value="1"/>
</dbReference>
<proteinExistence type="predicted"/>
<dbReference type="InterPro" id="IPR008271">
    <property type="entry name" value="Ser/Thr_kinase_AS"/>
</dbReference>
<evidence type="ECO:0000259" key="1">
    <source>
        <dbReference type="PROSITE" id="PS50011"/>
    </source>
</evidence>
<dbReference type="InterPro" id="IPR011009">
    <property type="entry name" value="Kinase-like_dom_sf"/>
</dbReference>
<keyword evidence="2" id="KW-0418">Kinase</keyword>
<reference evidence="2 3" key="1">
    <citation type="submission" date="2015-04" db="EMBL/GenBank/DDBJ databases">
        <title>Complete genome sequence of Schizopora paradoxa KUC8140, a cosmopolitan wood degrader in East Asia.</title>
        <authorList>
            <consortium name="DOE Joint Genome Institute"/>
            <person name="Min B."/>
            <person name="Park H."/>
            <person name="Jang Y."/>
            <person name="Kim J.-J."/>
            <person name="Kim K.H."/>
            <person name="Pangilinan J."/>
            <person name="Lipzen A."/>
            <person name="Riley R."/>
            <person name="Grigoriev I.V."/>
            <person name="Spatafora J.W."/>
            <person name="Choi I.-G."/>
        </authorList>
    </citation>
    <scope>NUCLEOTIDE SEQUENCE [LARGE SCALE GENOMIC DNA]</scope>
    <source>
        <strain evidence="2 3">KUC8140</strain>
    </source>
</reference>
<organism evidence="2 3">
    <name type="scientific">Schizopora paradoxa</name>
    <dbReference type="NCBI Taxonomy" id="27342"/>
    <lineage>
        <taxon>Eukaryota</taxon>
        <taxon>Fungi</taxon>
        <taxon>Dikarya</taxon>
        <taxon>Basidiomycota</taxon>
        <taxon>Agaricomycotina</taxon>
        <taxon>Agaricomycetes</taxon>
        <taxon>Hymenochaetales</taxon>
        <taxon>Schizoporaceae</taxon>
        <taxon>Schizopora</taxon>
    </lineage>
</organism>
<dbReference type="Gene3D" id="1.10.510.10">
    <property type="entry name" value="Transferase(Phosphotransferase) domain 1"/>
    <property type="match status" value="1"/>
</dbReference>
<dbReference type="STRING" id="27342.A0A0H2R9G2"/>
<dbReference type="PROSITE" id="PS00108">
    <property type="entry name" value="PROTEIN_KINASE_ST"/>
    <property type="match status" value="1"/>
</dbReference>
<gene>
    <name evidence="2" type="ORF">SCHPADRAFT_858989</name>
</gene>
<protein>
    <submittedName>
        <fullName evidence="2">Kinase-like protein</fullName>
    </submittedName>
</protein>
<name>A0A0H2R9G2_9AGAM</name>
<dbReference type="AlphaFoldDB" id="A0A0H2R9G2"/>
<dbReference type="PROSITE" id="PS50011">
    <property type="entry name" value="PROTEIN_KINASE_DOM"/>
    <property type="match status" value="1"/>
</dbReference>
<dbReference type="InterPro" id="IPR000719">
    <property type="entry name" value="Prot_kinase_dom"/>
</dbReference>
<dbReference type="InParanoid" id="A0A0H2R9G2"/>
<dbReference type="InterPro" id="IPR051681">
    <property type="entry name" value="Ser/Thr_Kinases-Pseudokinases"/>
</dbReference>
<dbReference type="GO" id="GO:0005524">
    <property type="term" value="F:ATP binding"/>
    <property type="evidence" value="ECO:0007669"/>
    <property type="project" value="InterPro"/>
</dbReference>
<dbReference type="GO" id="GO:0004674">
    <property type="term" value="F:protein serine/threonine kinase activity"/>
    <property type="evidence" value="ECO:0007669"/>
    <property type="project" value="TreeGrafter"/>
</dbReference>
<dbReference type="OrthoDB" id="346907at2759"/>
<dbReference type="SUPFAM" id="SSF56112">
    <property type="entry name" value="Protein kinase-like (PK-like)"/>
    <property type="match status" value="1"/>
</dbReference>
<dbReference type="EMBL" id="KQ086089">
    <property type="protein sequence ID" value="KLO08484.1"/>
    <property type="molecule type" value="Genomic_DNA"/>
</dbReference>
<sequence>MLLWNWETLASCYDLESDLVETPSEGRLGSEDRTTPCLDESDVCDTERSFFWDLEDDNHHKPENGAMCFNQLLVSKILEDAVDALHCDDESVFREIDIELPVSARRGRVRCVTANFTGIPFGIFAGATMGRQPGSPLEFLVDTFRSWFPSSRRGRAQRFNKMCNGPEAVVMGRRCHEDQFKGGQDHISLEISLGTRKFDLSEKLAELIKAPETLQSQRHICEQRILLSTSDISHLVESIDKGLDPSPSLIGGFGIVRTGLLKDGRRIAIKTLKLRHVGSKKKSQHFRNSKRFVNEISVWQKLKHRNVLPFLGTVELPDEGLPTSMVSPWVKNGNSMEFCKRNTSAPRLPILKGVIDGIAYLHSQSVVHGDIKGNNVLVGDDGTPLLCDFGLARICGTKSESVQGISTTVRDAGTVRYMALELHMSEFPGTDVSKASDMWAFGMFCVEILSGSVPYCHLKSDGQVIVRIHQGERPQRPCSEECSSGLWALIQRCWNRDPSLRISAEEFCLSVRESHLA</sequence>
<dbReference type="Proteomes" id="UP000053477">
    <property type="component" value="Unassembled WGS sequence"/>
</dbReference>
<evidence type="ECO:0000313" key="2">
    <source>
        <dbReference type="EMBL" id="KLO08484.1"/>
    </source>
</evidence>
<keyword evidence="3" id="KW-1185">Reference proteome</keyword>